<dbReference type="Proteomes" id="UP000054721">
    <property type="component" value="Unassembled WGS sequence"/>
</dbReference>
<accession>A0A0V1KXB5</accession>
<keyword evidence="2" id="KW-1185">Reference proteome</keyword>
<reference evidence="1 2" key="1">
    <citation type="submission" date="2015-05" db="EMBL/GenBank/DDBJ databases">
        <title>Evolution of Trichinella species and genotypes.</title>
        <authorList>
            <person name="Korhonen P.K."/>
            <person name="Edoardo P."/>
            <person name="Giuseppe L.R."/>
            <person name="Gasser R.B."/>
        </authorList>
    </citation>
    <scope>NUCLEOTIDE SEQUENCE [LARGE SCALE GENOMIC DNA]</scope>
    <source>
        <strain evidence="1">ISS10</strain>
    </source>
</reference>
<organism evidence="1 2">
    <name type="scientific">Trichinella nativa</name>
    <dbReference type="NCBI Taxonomy" id="6335"/>
    <lineage>
        <taxon>Eukaryota</taxon>
        <taxon>Metazoa</taxon>
        <taxon>Ecdysozoa</taxon>
        <taxon>Nematoda</taxon>
        <taxon>Enoplea</taxon>
        <taxon>Dorylaimia</taxon>
        <taxon>Trichinellida</taxon>
        <taxon>Trichinellidae</taxon>
        <taxon>Trichinella</taxon>
    </lineage>
</organism>
<evidence type="ECO:0000313" key="1">
    <source>
        <dbReference type="EMBL" id="KRZ51983.1"/>
    </source>
</evidence>
<dbReference type="AlphaFoldDB" id="A0A0V1KXB5"/>
<proteinExistence type="predicted"/>
<sequence length="89" mass="10199">MDAGRNHILMHLFIESCEEEGSNLKCHTGLEKKCFLWLQGEIDGFHLLCTITLNDDYFELELIKLNTDANEPFSVVEKKIQALTTRDGI</sequence>
<name>A0A0V1KXB5_9BILA</name>
<evidence type="ECO:0000313" key="2">
    <source>
        <dbReference type="Proteomes" id="UP000054721"/>
    </source>
</evidence>
<comment type="caution">
    <text evidence="1">The sequence shown here is derived from an EMBL/GenBank/DDBJ whole genome shotgun (WGS) entry which is preliminary data.</text>
</comment>
<protein>
    <submittedName>
        <fullName evidence="1">Uncharacterized protein</fullName>
    </submittedName>
</protein>
<dbReference type="EMBL" id="JYDW01000208">
    <property type="protein sequence ID" value="KRZ51983.1"/>
    <property type="molecule type" value="Genomic_DNA"/>
</dbReference>
<gene>
    <name evidence="1" type="ORF">T02_6574</name>
</gene>